<dbReference type="Gene3D" id="2.40.440.10">
    <property type="entry name" value="L,D-transpeptidase catalytic domain-like"/>
    <property type="match status" value="1"/>
</dbReference>
<keyword evidence="7" id="KW-0812">Transmembrane</keyword>
<dbReference type="Proteomes" id="UP000184295">
    <property type="component" value="Unassembled WGS sequence"/>
</dbReference>
<dbReference type="GO" id="GO:0071555">
    <property type="term" value="P:cell wall organization"/>
    <property type="evidence" value="ECO:0007669"/>
    <property type="project" value="UniProtKB-UniRule"/>
</dbReference>
<reference evidence="10" key="1">
    <citation type="submission" date="2016-11" db="EMBL/GenBank/DDBJ databases">
        <authorList>
            <person name="Varghese N."/>
            <person name="Submissions S."/>
        </authorList>
    </citation>
    <scope>NUCLEOTIDE SEQUENCE [LARGE SCALE GENOMIC DNA]</scope>
    <source>
        <strain evidence="10">DSM 19514</strain>
    </source>
</reference>
<dbReference type="InterPro" id="IPR036365">
    <property type="entry name" value="PGBD-like_sf"/>
</dbReference>
<evidence type="ECO:0000256" key="4">
    <source>
        <dbReference type="ARBA" id="ARBA00022984"/>
    </source>
</evidence>
<keyword evidence="2" id="KW-0808">Transferase</keyword>
<dbReference type="InterPro" id="IPR038063">
    <property type="entry name" value="Transpep_catalytic_dom"/>
</dbReference>
<dbReference type="InterPro" id="IPR005490">
    <property type="entry name" value="LD_TPept_cat_dom"/>
</dbReference>
<evidence type="ECO:0000256" key="7">
    <source>
        <dbReference type="SAM" id="Phobius"/>
    </source>
</evidence>
<keyword evidence="7" id="KW-1133">Transmembrane helix</keyword>
<evidence type="ECO:0000313" key="10">
    <source>
        <dbReference type="Proteomes" id="UP000184295"/>
    </source>
</evidence>
<keyword evidence="10" id="KW-1185">Reference proteome</keyword>
<dbReference type="SUPFAM" id="SSF141523">
    <property type="entry name" value="L,D-transpeptidase catalytic domain-like"/>
    <property type="match status" value="1"/>
</dbReference>
<dbReference type="UniPathway" id="UPA00219"/>
<dbReference type="CDD" id="cd16913">
    <property type="entry name" value="YkuD_like"/>
    <property type="match status" value="1"/>
</dbReference>
<evidence type="ECO:0000256" key="3">
    <source>
        <dbReference type="ARBA" id="ARBA00022960"/>
    </source>
</evidence>
<evidence type="ECO:0000313" key="9">
    <source>
        <dbReference type="EMBL" id="SHE38378.1"/>
    </source>
</evidence>
<dbReference type="SUPFAM" id="SSF47090">
    <property type="entry name" value="PGBD-like"/>
    <property type="match status" value="1"/>
</dbReference>
<dbReference type="PANTHER" id="PTHR30582">
    <property type="entry name" value="L,D-TRANSPEPTIDASE"/>
    <property type="match status" value="1"/>
</dbReference>
<keyword evidence="3 6" id="KW-0133">Cell shape</keyword>
<evidence type="ECO:0000256" key="1">
    <source>
        <dbReference type="ARBA" id="ARBA00004752"/>
    </source>
</evidence>
<dbReference type="GO" id="GO:0005576">
    <property type="term" value="C:extracellular region"/>
    <property type="evidence" value="ECO:0007669"/>
    <property type="project" value="TreeGrafter"/>
</dbReference>
<dbReference type="AlphaFoldDB" id="A0A1M4T1M3"/>
<dbReference type="EMBL" id="FQUL01000004">
    <property type="protein sequence ID" value="SHE38378.1"/>
    <property type="molecule type" value="Genomic_DNA"/>
</dbReference>
<dbReference type="GO" id="GO:0008360">
    <property type="term" value="P:regulation of cell shape"/>
    <property type="evidence" value="ECO:0007669"/>
    <property type="project" value="UniProtKB-UniRule"/>
</dbReference>
<feature type="domain" description="L,D-TPase catalytic" evidence="8">
    <location>
        <begin position="435"/>
        <end position="552"/>
    </location>
</feature>
<proteinExistence type="predicted"/>
<feature type="active site" description="Nucleophile" evidence="6">
    <location>
        <position position="528"/>
    </location>
</feature>
<keyword evidence="5 6" id="KW-0961">Cell wall biogenesis/degradation</keyword>
<dbReference type="Pfam" id="PF03734">
    <property type="entry name" value="YkuD"/>
    <property type="match status" value="1"/>
</dbReference>
<evidence type="ECO:0000259" key="8">
    <source>
        <dbReference type="PROSITE" id="PS52029"/>
    </source>
</evidence>
<organism evidence="9 10">
    <name type="scientific">Ferrithrix thermotolerans DSM 19514</name>
    <dbReference type="NCBI Taxonomy" id="1121881"/>
    <lineage>
        <taxon>Bacteria</taxon>
        <taxon>Bacillati</taxon>
        <taxon>Actinomycetota</taxon>
        <taxon>Acidimicrobiia</taxon>
        <taxon>Acidimicrobiales</taxon>
        <taxon>Acidimicrobiaceae</taxon>
        <taxon>Ferrithrix</taxon>
    </lineage>
</organism>
<dbReference type="PANTHER" id="PTHR30582:SF2">
    <property type="entry name" value="L,D-TRANSPEPTIDASE YCIB-RELATED"/>
    <property type="match status" value="1"/>
</dbReference>
<dbReference type="InterPro" id="IPR050979">
    <property type="entry name" value="LD-transpeptidase"/>
</dbReference>
<keyword evidence="7" id="KW-0472">Membrane</keyword>
<dbReference type="PROSITE" id="PS52029">
    <property type="entry name" value="LD_TPASE"/>
    <property type="match status" value="1"/>
</dbReference>
<keyword evidence="4 6" id="KW-0573">Peptidoglycan synthesis</keyword>
<dbReference type="GO" id="GO:0071972">
    <property type="term" value="F:peptidoglycan L,D-transpeptidase activity"/>
    <property type="evidence" value="ECO:0007669"/>
    <property type="project" value="TreeGrafter"/>
</dbReference>
<evidence type="ECO:0000256" key="6">
    <source>
        <dbReference type="PROSITE-ProRule" id="PRU01373"/>
    </source>
</evidence>
<dbReference type="GO" id="GO:0016740">
    <property type="term" value="F:transferase activity"/>
    <property type="evidence" value="ECO:0007669"/>
    <property type="project" value="UniProtKB-KW"/>
</dbReference>
<gene>
    <name evidence="9" type="ORF">SAMN02745225_00453</name>
</gene>
<feature type="transmembrane region" description="Helical" evidence="7">
    <location>
        <begin position="21"/>
        <end position="43"/>
    </location>
</feature>
<protein>
    <submittedName>
        <fullName evidence="9">L,D-transpeptidase catalytic domain</fullName>
    </submittedName>
</protein>
<evidence type="ECO:0000256" key="5">
    <source>
        <dbReference type="ARBA" id="ARBA00023316"/>
    </source>
</evidence>
<sequence length="554" mass="60068">MALSQGKRALHNSSKHSGAKRIFVGSGIFVGVALIGATVATVLEWPKAGFIESKTSLAHIELAGVSQKILNTIASVDGRPILFKLVNGDLVPQQKLAEGVKVHISFTVERPSWISWLTGRTERLSETVITPKATLLNTIAFDSPTKPLLAYFSSPVQMAAIDGPAGTKIIDLTSRSKQLSLVDSIGSTLAGTITVAASPETWESLPTPSQITYFRNSSSVPMAVVSQPLDSLSPSSPITITLSKPVSQVFGAKMPSISPQINGALLPQGKWVSNTPYSITYTPTQADFWPSEQFTMTLPTKVAIAQGDGSVSSPTNTLSLQGAPPSITRLQQLLAQLNYLPLSFTSNSALPTNSVNELASTVLTTPVGSFNWKWSMPSNFTSLWQSGTYNVITRGAVMSFEQFNHLDTNGLNNPLLWPTLLQDVVANKTDPHRYSWIEVEKQRPEMLYLYENGSMVFSTLVNTGIQGLNTTDGTYPIYLRFVQDYMSGTNPNGTTYHDLVHWINYFLGSEAVHGFVRSQYGFPQSLGCVELPVSNAAIVYPQVHIGTLVTIVPQ</sequence>
<evidence type="ECO:0000256" key="2">
    <source>
        <dbReference type="ARBA" id="ARBA00022679"/>
    </source>
</evidence>
<name>A0A1M4T1M3_9ACTN</name>
<dbReference type="GO" id="GO:0018104">
    <property type="term" value="P:peptidoglycan-protein cross-linking"/>
    <property type="evidence" value="ECO:0007669"/>
    <property type="project" value="TreeGrafter"/>
</dbReference>
<dbReference type="STRING" id="1121881.SAMN02745225_00453"/>
<accession>A0A1M4T1M3</accession>
<feature type="active site" description="Proton donor/acceptor" evidence="6">
    <location>
        <position position="513"/>
    </location>
</feature>
<comment type="pathway">
    <text evidence="1 6">Cell wall biogenesis; peptidoglycan biosynthesis.</text>
</comment>